<feature type="domain" description="Helicase-associated" evidence="1">
    <location>
        <begin position="227"/>
        <end position="285"/>
    </location>
</feature>
<dbReference type="EMBL" id="JALJOS010000087">
    <property type="protein sequence ID" value="KAK9816198.1"/>
    <property type="molecule type" value="Genomic_DNA"/>
</dbReference>
<name>A0AAW1Q1N2_9CHLO</name>
<sequence>MHKTKLPGELALDFRVRPASRIDFRTQRQRAKPRCKAAHTSSSSQAQLSSEEFLLHQFWKAKGVFEESQRSSLVNSALKYPGSRAPGGMPLLPEDSGLANFWNLTNGDASSLQAEAVSNRLIQLQTLLHIADAHALVWMVLREPRLLTEDLLDLTSRILQLRLVTEEAGGMDITTIVAAQPALLLQDSPLPDAQEIIERLCNLQLGNLAEQLEAWQHGVVSDADPGWDARLGELRSYVQRHGDAHVGFRDGDPAHLVRWAAKQRHTFCANRLSPSRAMQLLELQFEFGAEVAEWQRWFNQLAAFQSEHGHCNPSPLVSSDDMLMLNWCSVQRIARRAHVLLPDREEMLTVLGFDWTGADALS</sequence>
<dbReference type="AlphaFoldDB" id="A0AAW1Q1N2"/>
<organism evidence="2 3">
    <name type="scientific">Apatococcus lobatus</name>
    <dbReference type="NCBI Taxonomy" id="904363"/>
    <lineage>
        <taxon>Eukaryota</taxon>
        <taxon>Viridiplantae</taxon>
        <taxon>Chlorophyta</taxon>
        <taxon>core chlorophytes</taxon>
        <taxon>Trebouxiophyceae</taxon>
        <taxon>Chlorellales</taxon>
        <taxon>Chlorellaceae</taxon>
        <taxon>Apatococcus</taxon>
    </lineage>
</organism>
<evidence type="ECO:0000313" key="3">
    <source>
        <dbReference type="Proteomes" id="UP001438707"/>
    </source>
</evidence>
<evidence type="ECO:0000259" key="1">
    <source>
        <dbReference type="Pfam" id="PF03457"/>
    </source>
</evidence>
<gene>
    <name evidence="2" type="ORF">WJX74_001081</name>
</gene>
<accession>A0AAW1Q1N2</accession>
<dbReference type="Gene3D" id="6.10.140.530">
    <property type="match status" value="2"/>
</dbReference>
<comment type="caution">
    <text evidence="2">The sequence shown here is derived from an EMBL/GenBank/DDBJ whole genome shotgun (WGS) entry which is preliminary data.</text>
</comment>
<dbReference type="InterPro" id="IPR005114">
    <property type="entry name" value="Helicase_assoc"/>
</dbReference>
<dbReference type="PANTHER" id="PTHR33418">
    <property type="entry name" value="HELICASE-ASSOCIATED"/>
    <property type="match status" value="1"/>
</dbReference>
<dbReference type="Proteomes" id="UP001438707">
    <property type="component" value="Unassembled WGS sequence"/>
</dbReference>
<feature type="domain" description="Helicase-associated" evidence="1">
    <location>
        <begin position="292"/>
        <end position="353"/>
    </location>
</feature>
<reference evidence="2 3" key="1">
    <citation type="journal article" date="2024" name="Nat. Commun.">
        <title>Phylogenomics reveals the evolutionary origins of lichenization in chlorophyte algae.</title>
        <authorList>
            <person name="Puginier C."/>
            <person name="Libourel C."/>
            <person name="Otte J."/>
            <person name="Skaloud P."/>
            <person name="Haon M."/>
            <person name="Grisel S."/>
            <person name="Petersen M."/>
            <person name="Berrin J.G."/>
            <person name="Delaux P.M."/>
            <person name="Dal Grande F."/>
            <person name="Keller J."/>
        </authorList>
    </citation>
    <scope>NUCLEOTIDE SEQUENCE [LARGE SCALE GENOMIC DNA]</scope>
    <source>
        <strain evidence="2 3">SAG 2145</strain>
    </source>
</reference>
<dbReference type="Pfam" id="PF03457">
    <property type="entry name" value="HA"/>
    <property type="match status" value="2"/>
</dbReference>
<evidence type="ECO:0000313" key="2">
    <source>
        <dbReference type="EMBL" id="KAK9816198.1"/>
    </source>
</evidence>
<dbReference type="PANTHER" id="PTHR33418:SF1">
    <property type="entry name" value="HELICASE-ASSOCIATED DOMAIN-CONTAINING PROTEIN"/>
    <property type="match status" value="1"/>
</dbReference>
<protein>
    <recommendedName>
        <fullName evidence="1">Helicase-associated domain-containing protein</fullName>
    </recommendedName>
</protein>
<proteinExistence type="predicted"/>
<keyword evidence="3" id="KW-1185">Reference proteome</keyword>